<evidence type="ECO:0000313" key="1">
    <source>
        <dbReference type="EMBL" id="CAI9771855.1"/>
    </source>
</evidence>
<gene>
    <name evidence="1" type="ORF">FPE_LOCUS19285</name>
</gene>
<dbReference type="InterPro" id="IPR012349">
    <property type="entry name" value="Split_barrel_FMN-bd"/>
</dbReference>
<reference evidence="1" key="1">
    <citation type="submission" date="2023-05" db="EMBL/GenBank/DDBJ databases">
        <authorList>
            <person name="Huff M."/>
        </authorList>
    </citation>
    <scope>NUCLEOTIDE SEQUENCE</scope>
</reference>
<protein>
    <submittedName>
        <fullName evidence="1">Uncharacterized protein</fullName>
    </submittedName>
</protein>
<dbReference type="AlphaFoldDB" id="A0AAD1ZR99"/>
<proteinExistence type="predicted"/>
<evidence type="ECO:0000313" key="2">
    <source>
        <dbReference type="Proteomes" id="UP000834106"/>
    </source>
</evidence>
<dbReference type="EMBL" id="OU503047">
    <property type="protein sequence ID" value="CAI9771855.1"/>
    <property type="molecule type" value="Genomic_DNA"/>
</dbReference>
<dbReference type="Proteomes" id="UP000834106">
    <property type="component" value="Chromosome 12"/>
</dbReference>
<keyword evidence="2" id="KW-1185">Reference proteome</keyword>
<accession>A0AAD1ZR99</accession>
<dbReference type="Gene3D" id="2.30.110.10">
    <property type="entry name" value="Electron Transport, Fmn-binding Protein, Chain A"/>
    <property type="match status" value="1"/>
</dbReference>
<organism evidence="1 2">
    <name type="scientific">Fraxinus pennsylvanica</name>
    <dbReference type="NCBI Taxonomy" id="56036"/>
    <lineage>
        <taxon>Eukaryota</taxon>
        <taxon>Viridiplantae</taxon>
        <taxon>Streptophyta</taxon>
        <taxon>Embryophyta</taxon>
        <taxon>Tracheophyta</taxon>
        <taxon>Spermatophyta</taxon>
        <taxon>Magnoliopsida</taxon>
        <taxon>eudicotyledons</taxon>
        <taxon>Gunneridae</taxon>
        <taxon>Pentapetalae</taxon>
        <taxon>asterids</taxon>
        <taxon>lamiids</taxon>
        <taxon>Lamiales</taxon>
        <taxon>Oleaceae</taxon>
        <taxon>Oleeae</taxon>
        <taxon>Fraxinus</taxon>
    </lineage>
</organism>
<name>A0AAD1ZR99_9LAMI</name>
<sequence>MLPQTKLSNSHLPTSIFPTTHFPKPSFPPFKSITLQSLKPLRTNLCHGFSIQPLKCSVSVVSKPTNLEFTNNPKPFPAEVSRTIMKLSYVGTFSSLIQEGWPLGFGVRFAVDLNGTPISCLNESNRKLLVDKKCRLHVQLEQSGLRSKDSALHGVLFSLSEKCKVFNNSTDEGL</sequence>